<organism evidence="2 3">
    <name type="scientific">Rhizobium setariae</name>
    <dbReference type="NCBI Taxonomy" id="2801340"/>
    <lineage>
        <taxon>Bacteria</taxon>
        <taxon>Pseudomonadati</taxon>
        <taxon>Pseudomonadota</taxon>
        <taxon>Alphaproteobacteria</taxon>
        <taxon>Hyphomicrobiales</taxon>
        <taxon>Rhizobiaceae</taxon>
        <taxon>Rhizobium/Agrobacterium group</taxon>
        <taxon>Rhizobium</taxon>
    </lineage>
</organism>
<dbReference type="RefSeq" id="WP_201663227.1">
    <property type="nucleotide sequence ID" value="NZ_JAEQNC010000015.1"/>
</dbReference>
<proteinExistence type="predicted"/>
<gene>
    <name evidence="2" type="ORF">JJB09_21925</name>
</gene>
<feature type="chain" id="PRO_5038072446" evidence="1">
    <location>
        <begin position="22"/>
        <end position="209"/>
    </location>
</feature>
<comment type="caution">
    <text evidence="2">The sequence shown here is derived from an EMBL/GenBank/DDBJ whole genome shotgun (WGS) entry which is preliminary data.</text>
</comment>
<evidence type="ECO:0000313" key="3">
    <source>
        <dbReference type="Proteomes" id="UP000633219"/>
    </source>
</evidence>
<keyword evidence="3" id="KW-1185">Reference proteome</keyword>
<sequence>MVPRLAIFVLPLLFLALPVKAAESVYTDVDLKHCKTLAASQPGEDGDYVSMKCKGYKDYALWFKEGDLRQSVYFGPIGQDIIDEANETFEAFNHIGKQVEWRLGADGAPFAAIVRFHIENLDPKTGVPSKAREGQVLVVSRVAQPSDGRGCVIAYVDARANPQPNELAREAAGKMAAGFTCGRDRPIFHGLRGATSNEAVYVFPSVDAK</sequence>
<reference evidence="2" key="1">
    <citation type="submission" date="2021-01" db="EMBL/GenBank/DDBJ databases">
        <title>Rhizobium sp. strain KVB221 16S ribosomal RNA gene Genome sequencing and assembly.</title>
        <authorList>
            <person name="Kang M."/>
        </authorList>
    </citation>
    <scope>NUCLEOTIDE SEQUENCE</scope>
    <source>
        <strain evidence="2">KVB221</strain>
    </source>
</reference>
<dbReference type="Proteomes" id="UP000633219">
    <property type="component" value="Unassembled WGS sequence"/>
</dbReference>
<protein>
    <submittedName>
        <fullName evidence="2">Uncharacterized protein</fullName>
    </submittedName>
</protein>
<dbReference type="AlphaFoldDB" id="A0A937CPA1"/>
<feature type="signal peptide" evidence="1">
    <location>
        <begin position="1"/>
        <end position="21"/>
    </location>
</feature>
<evidence type="ECO:0000313" key="2">
    <source>
        <dbReference type="EMBL" id="MBL0374676.1"/>
    </source>
</evidence>
<dbReference type="EMBL" id="JAEQNC010000015">
    <property type="protein sequence ID" value="MBL0374676.1"/>
    <property type="molecule type" value="Genomic_DNA"/>
</dbReference>
<accession>A0A937CPA1</accession>
<keyword evidence="1" id="KW-0732">Signal</keyword>
<evidence type="ECO:0000256" key="1">
    <source>
        <dbReference type="SAM" id="SignalP"/>
    </source>
</evidence>
<name>A0A937CPA1_9HYPH</name>